<dbReference type="GO" id="GO:0005829">
    <property type="term" value="C:cytosol"/>
    <property type="evidence" value="ECO:0007669"/>
    <property type="project" value="TreeGrafter"/>
</dbReference>
<dbReference type="CDD" id="cd00114">
    <property type="entry name" value="LIGANc"/>
    <property type="match status" value="1"/>
</dbReference>
<accession>F6DCB8</accession>
<sequence>MKDAVAALNHQDYLKLCAEISQHNQAYYHDDQPIISDAQYDLIYQQLLALEALHPDWVTSESPTQQVGFHANQAFRPVKHSLPMLSLDNSFDDQDLAAFYQRALDRLLQLQHPSIISDVSQLSHALNFFAEPKLDGLALSLRYESGRLVTAATRGDGETGEDVTHNARTIAAIPKRLQGDHWPALLEVRGEVFMTKSALAQLNEQQAAKGDKPFANPRNAAAGSLRQLDPKVTAQRQLDFYCYGWGEISPSFDLPTHYAGVMSLLAQWGFPVNPLGRTVIGLDAMITYYTELAEQRADLGYEIDGIVYKLADLSAQATLGFTAKFPRWAIARKFPAQEVWTDLLGIDIQVGRTGALTPVARLTPVAVGGVIVANATLHNLDEIRRKDIRIGDKVIVRRAGDVIPEVVGPLVDQRPSNVRTFEMPPTCPVCESAVFKDPDKAVYRCSGGLYCPAQQQRALEHFVSRKAMDIQGLGGKVISQLIAAKLVAHPDDFYQLSLDELLKLERMAEKSAQNLLDAIAASKQTTLARFIFALGIPEVGEVTAKNLARNFGELDGLLAADADQLLAIPDVGPVVAQQIERFFAQTHNREVIAGLLNAGIQWPPLQGQPPTNSTEQTAETQPQKETLFTNKTLVITGSFVGQSRTDLAALLEQMGAKVTSSVSKNTDFLIAGDKAGSKLTKAIALDVPVITADELTRILGAADGSTP</sequence>
<dbReference type="Gene3D" id="6.20.10.30">
    <property type="match status" value="1"/>
</dbReference>
<organism evidence="18 19">
    <name type="scientific">Thiomicrospira cyclica (strain DSM 14477 / JCM 11371 / ALM1)</name>
    <name type="common">Thioalkalimicrobium cyclicum</name>
    <dbReference type="NCBI Taxonomy" id="717773"/>
    <lineage>
        <taxon>Bacteria</taxon>
        <taxon>Pseudomonadati</taxon>
        <taxon>Pseudomonadota</taxon>
        <taxon>Gammaproteobacteria</taxon>
        <taxon>Thiotrichales</taxon>
        <taxon>Piscirickettsiaceae</taxon>
        <taxon>Thiomicrospira</taxon>
    </lineage>
</organism>
<feature type="binding site" evidence="14">
    <location>
        <position position="430"/>
    </location>
    <ligand>
        <name>Zn(2+)</name>
        <dbReference type="ChEBI" id="CHEBI:29105"/>
    </ligand>
</feature>
<keyword evidence="8 14" id="KW-0862">Zinc</keyword>
<feature type="binding site" evidence="14">
    <location>
        <position position="191"/>
    </location>
    <ligand>
        <name>NAD(+)</name>
        <dbReference type="ChEBI" id="CHEBI:57540"/>
    </ligand>
</feature>
<evidence type="ECO:0000256" key="16">
    <source>
        <dbReference type="SAM" id="MobiDB-lite"/>
    </source>
</evidence>
<dbReference type="InterPro" id="IPR012340">
    <property type="entry name" value="NA-bd_OB-fold"/>
</dbReference>
<dbReference type="OrthoDB" id="9759736at2"/>
<comment type="cofactor">
    <cofactor evidence="14">
        <name>Mg(2+)</name>
        <dbReference type="ChEBI" id="CHEBI:18420"/>
    </cofactor>
    <cofactor evidence="14">
        <name>Mn(2+)</name>
        <dbReference type="ChEBI" id="CHEBI:29035"/>
    </cofactor>
</comment>
<dbReference type="InterPro" id="IPR001357">
    <property type="entry name" value="BRCT_dom"/>
</dbReference>
<reference evidence="18 19" key="1">
    <citation type="submission" date="2011-05" db="EMBL/GenBank/DDBJ databases">
        <title>Complete sequence of Thioalkalimicrobium cyclicum ALM1.</title>
        <authorList>
            <consortium name="US DOE Joint Genome Institute"/>
            <person name="Lucas S."/>
            <person name="Han J."/>
            <person name="Lapidus A."/>
            <person name="Cheng J.-F."/>
            <person name="Goodwin L."/>
            <person name="Pitluck S."/>
            <person name="Peters L."/>
            <person name="Mikhailova N."/>
            <person name="Davenport K."/>
            <person name="Han C."/>
            <person name="Tapia R."/>
            <person name="Land M."/>
            <person name="Hauser L."/>
            <person name="Kyrpides N."/>
            <person name="Ivanova N."/>
            <person name="Pagani I."/>
            <person name="Kappler U."/>
            <person name="Woyke T."/>
        </authorList>
    </citation>
    <scope>NUCLEOTIDE SEQUENCE [LARGE SCALE GENOMIC DNA]</scope>
    <source>
        <strain evidence="19">DSM 14477 / JCM 11371 / ALM1</strain>
    </source>
</reference>
<dbReference type="Pfam" id="PF03119">
    <property type="entry name" value="DNA_ligase_ZBD"/>
    <property type="match status" value="1"/>
</dbReference>
<evidence type="ECO:0000313" key="18">
    <source>
        <dbReference type="EMBL" id="AEG31504.1"/>
    </source>
</evidence>
<feature type="binding site" evidence="14">
    <location>
        <position position="427"/>
    </location>
    <ligand>
        <name>Zn(2+)</name>
        <dbReference type="ChEBI" id="CHEBI:29105"/>
    </ligand>
</feature>
<evidence type="ECO:0000256" key="2">
    <source>
        <dbReference type="ARBA" id="ARBA00012722"/>
    </source>
</evidence>
<dbReference type="EMBL" id="CP002776">
    <property type="protein sequence ID" value="AEG31504.1"/>
    <property type="molecule type" value="Genomic_DNA"/>
</dbReference>
<feature type="binding site" evidence="14">
    <location>
        <begin position="86"/>
        <end position="87"/>
    </location>
    <ligand>
        <name>NAD(+)</name>
        <dbReference type="ChEBI" id="CHEBI:57540"/>
    </ligand>
</feature>
<dbReference type="InterPro" id="IPR010994">
    <property type="entry name" value="RuvA_2-like"/>
</dbReference>
<evidence type="ECO:0000256" key="8">
    <source>
        <dbReference type="ARBA" id="ARBA00022833"/>
    </source>
</evidence>
<comment type="caution">
    <text evidence="14">Lacks conserved residue(s) required for the propagation of feature annotation.</text>
</comment>
<dbReference type="Gene3D" id="2.40.50.140">
    <property type="entry name" value="Nucleic acid-binding proteins"/>
    <property type="match status" value="1"/>
</dbReference>
<evidence type="ECO:0000256" key="9">
    <source>
        <dbReference type="ARBA" id="ARBA00022842"/>
    </source>
</evidence>
<evidence type="ECO:0000256" key="14">
    <source>
        <dbReference type="HAMAP-Rule" id="MF_01588"/>
    </source>
</evidence>
<dbReference type="InterPro" id="IPR013839">
    <property type="entry name" value="DNAligase_adenylation"/>
</dbReference>
<comment type="similarity">
    <text evidence="13 14">Belongs to the NAD-dependent DNA ligase family. LigA subfamily.</text>
</comment>
<dbReference type="HOGENOM" id="CLU_007764_2_1_6"/>
<evidence type="ECO:0000256" key="11">
    <source>
        <dbReference type="ARBA" id="ARBA00023204"/>
    </source>
</evidence>
<dbReference type="SMART" id="SM00278">
    <property type="entry name" value="HhH1"/>
    <property type="match status" value="4"/>
</dbReference>
<name>F6DCB8_THICA</name>
<feature type="binding site" evidence="14">
    <location>
        <position position="451"/>
    </location>
    <ligand>
        <name>Zn(2+)</name>
        <dbReference type="ChEBI" id="CHEBI:29105"/>
    </ligand>
</feature>
<keyword evidence="7 14" id="KW-0227">DNA damage</keyword>
<dbReference type="SMART" id="SM00532">
    <property type="entry name" value="LIGANc"/>
    <property type="match status" value="1"/>
</dbReference>
<feature type="active site" description="N6-AMP-lysine intermediate" evidence="14">
    <location>
        <position position="133"/>
    </location>
</feature>
<dbReference type="Gene3D" id="1.10.150.20">
    <property type="entry name" value="5' to 3' exonuclease, C-terminal subdomain"/>
    <property type="match status" value="2"/>
</dbReference>
<dbReference type="GO" id="GO:0046872">
    <property type="term" value="F:metal ion binding"/>
    <property type="evidence" value="ECO:0007669"/>
    <property type="project" value="UniProtKB-KW"/>
</dbReference>
<evidence type="ECO:0000256" key="3">
    <source>
        <dbReference type="ARBA" id="ARBA00013308"/>
    </source>
</evidence>
<feature type="binding site" evidence="14">
    <location>
        <position position="131"/>
    </location>
    <ligand>
        <name>NAD(+)</name>
        <dbReference type="ChEBI" id="CHEBI:57540"/>
    </ligand>
</feature>
<keyword evidence="9 14" id="KW-0460">Magnesium</keyword>
<evidence type="ECO:0000256" key="12">
    <source>
        <dbReference type="ARBA" id="ARBA00034005"/>
    </source>
</evidence>
<gene>
    <name evidence="14" type="primary">ligA</name>
    <name evidence="18" type="ordered locus">Thicy_0732</name>
</gene>
<dbReference type="Gene3D" id="3.40.50.10190">
    <property type="entry name" value="BRCT domain"/>
    <property type="match status" value="1"/>
</dbReference>
<dbReference type="InterPro" id="IPR001679">
    <property type="entry name" value="DNA_ligase"/>
</dbReference>
<feature type="region of interest" description="Disordered" evidence="16">
    <location>
        <begin position="603"/>
        <end position="623"/>
    </location>
</feature>
<feature type="domain" description="BRCT" evidence="17">
    <location>
        <begin position="623"/>
        <end position="699"/>
    </location>
</feature>
<dbReference type="CDD" id="cd17748">
    <property type="entry name" value="BRCT_DNA_ligase_like"/>
    <property type="match status" value="1"/>
</dbReference>
<evidence type="ECO:0000256" key="10">
    <source>
        <dbReference type="ARBA" id="ARBA00023027"/>
    </source>
</evidence>
<dbReference type="InterPro" id="IPR004149">
    <property type="entry name" value="Znf_DNAligase_C4"/>
</dbReference>
<dbReference type="Gene3D" id="3.30.470.30">
    <property type="entry name" value="DNA ligase/mRNA capping enzyme"/>
    <property type="match status" value="1"/>
</dbReference>
<dbReference type="InterPro" id="IPR041663">
    <property type="entry name" value="DisA/LigA_HHH"/>
</dbReference>
<dbReference type="InterPro" id="IPR018239">
    <property type="entry name" value="DNA_ligase_AS"/>
</dbReference>
<keyword evidence="19" id="KW-1185">Reference proteome</keyword>
<dbReference type="FunFam" id="1.10.150.20:FF:000006">
    <property type="entry name" value="DNA ligase"/>
    <property type="match status" value="1"/>
</dbReference>
<dbReference type="SUPFAM" id="SSF52113">
    <property type="entry name" value="BRCT domain"/>
    <property type="match status" value="1"/>
</dbReference>
<dbReference type="GO" id="GO:0006281">
    <property type="term" value="P:DNA repair"/>
    <property type="evidence" value="ECO:0007669"/>
    <property type="project" value="UniProtKB-KW"/>
</dbReference>
<dbReference type="Pfam" id="PF12826">
    <property type="entry name" value="HHH_2"/>
    <property type="match status" value="1"/>
</dbReference>
<evidence type="ECO:0000256" key="13">
    <source>
        <dbReference type="ARBA" id="ARBA00060881"/>
    </source>
</evidence>
<dbReference type="InterPro" id="IPR036420">
    <property type="entry name" value="BRCT_dom_sf"/>
</dbReference>
<keyword evidence="6 14" id="KW-0479">Metal-binding</keyword>
<dbReference type="Proteomes" id="UP000009232">
    <property type="component" value="Chromosome"/>
</dbReference>
<dbReference type="Pfam" id="PF14520">
    <property type="entry name" value="HHH_5"/>
    <property type="match status" value="1"/>
</dbReference>
<keyword evidence="4 14" id="KW-0436">Ligase</keyword>
<dbReference type="GO" id="GO:0006260">
    <property type="term" value="P:DNA replication"/>
    <property type="evidence" value="ECO:0007669"/>
    <property type="project" value="UniProtKB-KW"/>
</dbReference>
<dbReference type="SUPFAM" id="SSF50249">
    <property type="entry name" value="Nucleic acid-binding proteins"/>
    <property type="match status" value="1"/>
</dbReference>
<dbReference type="GO" id="GO:0003911">
    <property type="term" value="F:DNA ligase (NAD+) activity"/>
    <property type="evidence" value="ECO:0007669"/>
    <property type="project" value="UniProtKB-UniRule"/>
</dbReference>
<dbReference type="InterPro" id="IPR003583">
    <property type="entry name" value="Hlx-hairpin-Hlx_DNA-bd_motif"/>
</dbReference>
<dbReference type="NCBIfam" id="TIGR00575">
    <property type="entry name" value="dnlj"/>
    <property type="match status" value="1"/>
</dbReference>
<feature type="binding site" evidence="14">
    <location>
        <position position="333"/>
    </location>
    <ligand>
        <name>NAD(+)</name>
        <dbReference type="ChEBI" id="CHEBI:57540"/>
    </ligand>
</feature>
<keyword evidence="14" id="KW-0464">Manganese</keyword>
<dbReference type="NCBIfam" id="NF005932">
    <property type="entry name" value="PRK07956.1"/>
    <property type="match status" value="1"/>
</dbReference>
<dbReference type="Pfam" id="PF01653">
    <property type="entry name" value="DNA_ligase_aden"/>
    <property type="match status" value="1"/>
</dbReference>
<feature type="binding site" evidence="14">
    <location>
        <begin position="37"/>
        <end position="41"/>
    </location>
    <ligand>
        <name>NAD(+)</name>
        <dbReference type="ChEBI" id="CHEBI:57540"/>
    </ligand>
</feature>
<evidence type="ECO:0000256" key="15">
    <source>
        <dbReference type="RuleBase" id="RU000618"/>
    </source>
</evidence>
<keyword evidence="10 14" id="KW-0520">NAD</keyword>
<keyword evidence="11 14" id="KW-0234">DNA repair</keyword>
<dbReference type="FunFam" id="3.30.470.30:FF:000001">
    <property type="entry name" value="DNA ligase"/>
    <property type="match status" value="1"/>
</dbReference>
<keyword evidence="5 14" id="KW-0235">DNA replication</keyword>
<dbReference type="PIRSF" id="PIRSF001604">
    <property type="entry name" value="LigA"/>
    <property type="match status" value="1"/>
</dbReference>
<evidence type="ECO:0000256" key="4">
    <source>
        <dbReference type="ARBA" id="ARBA00022598"/>
    </source>
</evidence>
<feature type="binding site" evidence="14">
    <location>
        <position position="154"/>
    </location>
    <ligand>
        <name>NAD(+)</name>
        <dbReference type="ChEBI" id="CHEBI:57540"/>
    </ligand>
</feature>
<dbReference type="Pfam" id="PF03120">
    <property type="entry name" value="OB_DNA_ligase"/>
    <property type="match status" value="1"/>
</dbReference>
<dbReference type="SUPFAM" id="SSF56091">
    <property type="entry name" value="DNA ligase/mRNA capping enzyme, catalytic domain"/>
    <property type="match status" value="1"/>
</dbReference>
<evidence type="ECO:0000256" key="7">
    <source>
        <dbReference type="ARBA" id="ARBA00022763"/>
    </source>
</evidence>
<dbReference type="PROSITE" id="PS01056">
    <property type="entry name" value="DNA_LIGASE_N2"/>
    <property type="match status" value="1"/>
</dbReference>
<dbReference type="PANTHER" id="PTHR23389">
    <property type="entry name" value="CHROMOSOME TRANSMISSION FIDELITY FACTOR 18"/>
    <property type="match status" value="1"/>
</dbReference>
<dbReference type="InterPro" id="IPR033136">
    <property type="entry name" value="DNA_ligase_CS"/>
</dbReference>
<evidence type="ECO:0000256" key="1">
    <source>
        <dbReference type="ARBA" id="ARBA00004067"/>
    </source>
</evidence>
<evidence type="ECO:0000313" key="19">
    <source>
        <dbReference type="Proteomes" id="UP000009232"/>
    </source>
</evidence>
<dbReference type="RefSeq" id="WP_013835283.1">
    <property type="nucleotide sequence ID" value="NC_015581.1"/>
</dbReference>
<feature type="compositionally biased region" description="Polar residues" evidence="16">
    <location>
        <begin position="608"/>
        <end position="623"/>
    </location>
</feature>
<dbReference type="SUPFAM" id="SSF47781">
    <property type="entry name" value="RuvA domain 2-like"/>
    <property type="match status" value="1"/>
</dbReference>
<dbReference type="AlphaFoldDB" id="F6DCB8"/>
<comment type="function">
    <text evidence="1 14">DNA ligase that catalyzes the formation of phosphodiester linkages between 5'-phosphoryl and 3'-hydroxyl groups in double-stranded DNA using NAD as a coenzyme and as the energy source for the reaction. It is essential for DNA replication and repair of damaged DNA.</text>
</comment>
<dbReference type="GO" id="GO:0003677">
    <property type="term" value="F:DNA binding"/>
    <property type="evidence" value="ECO:0007669"/>
    <property type="project" value="InterPro"/>
</dbReference>
<evidence type="ECO:0000256" key="5">
    <source>
        <dbReference type="ARBA" id="ARBA00022705"/>
    </source>
</evidence>
<dbReference type="HAMAP" id="MF_01588">
    <property type="entry name" value="DNA_ligase_A"/>
    <property type="match status" value="1"/>
</dbReference>
<feature type="binding site" evidence="14">
    <location>
        <position position="309"/>
    </location>
    <ligand>
        <name>NAD(+)</name>
        <dbReference type="ChEBI" id="CHEBI:57540"/>
    </ligand>
</feature>
<comment type="catalytic activity">
    <reaction evidence="12 14 15">
        <text>NAD(+) + (deoxyribonucleotide)n-3'-hydroxyl + 5'-phospho-(deoxyribonucleotide)m = (deoxyribonucleotide)n+m + AMP + beta-nicotinamide D-nucleotide.</text>
        <dbReference type="EC" id="6.5.1.2"/>
    </reaction>
</comment>
<dbReference type="STRING" id="717773.Thicy_0732"/>
<dbReference type="PROSITE" id="PS01055">
    <property type="entry name" value="DNA_LIGASE_N1"/>
    <property type="match status" value="1"/>
</dbReference>
<dbReference type="FunFam" id="2.40.50.140:FF:000012">
    <property type="entry name" value="DNA ligase"/>
    <property type="match status" value="1"/>
</dbReference>
<dbReference type="KEGG" id="tcy:Thicy_0732"/>
<dbReference type="FunFam" id="1.10.150.20:FF:000007">
    <property type="entry name" value="DNA ligase"/>
    <property type="match status" value="1"/>
</dbReference>
<dbReference type="SMART" id="SM00292">
    <property type="entry name" value="BRCT"/>
    <property type="match status" value="1"/>
</dbReference>
<protein>
    <recommendedName>
        <fullName evidence="3 14">DNA ligase</fullName>
        <ecNumber evidence="2 14">6.5.1.2</ecNumber>
    </recommendedName>
    <alternativeName>
        <fullName evidence="14">Polydeoxyribonucleotide synthase [NAD(+)]</fullName>
    </alternativeName>
</protein>
<dbReference type="eggNOG" id="COG0272">
    <property type="taxonomic scope" value="Bacteria"/>
</dbReference>
<dbReference type="InterPro" id="IPR004150">
    <property type="entry name" value="NAD_DNA_ligase_OB"/>
</dbReference>
<dbReference type="PROSITE" id="PS50172">
    <property type="entry name" value="BRCT"/>
    <property type="match status" value="1"/>
</dbReference>
<dbReference type="Pfam" id="PF00533">
    <property type="entry name" value="BRCT"/>
    <property type="match status" value="1"/>
</dbReference>
<evidence type="ECO:0000259" key="17">
    <source>
        <dbReference type="PROSITE" id="PS50172"/>
    </source>
</evidence>
<dbReference type="PANTHER" id="PTHR23389:SF9">
    <property type="entry name" value="DNA LIGASE"/>
    <property type="match status" value="1"/>
</dbReference>
<dbReference type="Gene3D" id="1.10.287.610">
    <property type="entry name" value="Helix hairpin bin"/>
    <property type="match status" value="1"/>
</dbReference>
<evidence type="ECO:0000256" key="6">
    <source>
        <dbReference type="ARBA" id="ARBA00022723"/>
    </source>
</evidence>
<dbReference type="InterPro" id="IPR013840">
    <property type="entry name" value="DNAligase_N"/>
</dbReference>
<proteinExistence type="inferred from homology"/>
<dbReference type="EC" id="6.5.1.2" evidence="2 14"/>